<gene>
    <name evidence="1" type="ORF">DME_LOCUS2895</name>
</gene>
<dbReference type="WBParaSite" id="DME_0000915801-mRNA-1">
    <property type="protein sequence ID" value="DME_0000915801-mRNA-1"/>
    <property type="gene ID" value="DME_0000915801"/>
</dbReference>
<reference evidence="1 3" key="2">
    <citation type="submission" date="2018-11" db="EMBL/GenBank/DDBJ databases">
        <authorList>
            <consortium name="Pathogen Informatics"/>
        </authorList>
    </citation>
    <scope>NUCLEOTIDE SEQUENCE [LARGE SCALE GENOMIC DNA]</scope>
</reference>
<evidence type="ECO:0000313" key="1">
    <source>
        <dbReference type="EMBL" id="VDN52922.1"/>
    </source>
</evidence>
<reference evidence="4" key="1">
    <citation type="submission" date="2017-02" db="UniProtKB">
        <authorList>
            <consortium name="WormBaseParasite"/>
        </authorList>
    </citation>
    <scope>IDENTIFICATION</scope>
</reference>
<dbReference type="STRING" id="318479.A0A0N4UMR8"/>
<protein>
    <submittedName>
        <fullName evidence="4">DUF19 domain-containing protein</fullName>
    </submittedName>
</protein>
<dbReference type="OrthoDB" id="10449599at2759"/>
<dbReference type="Proteomes" id="UP000038040">
    <property type="component" value="Unplaced"/>
</dbReference>
<sequence>MFPTCACRLPYLTVGSQSERDVLNTGFVFVNRKDINEIRRRLRNAPSGLAIRGKKVLKTHMCTLTFMDKVDECLFDVSIYNDEIHRKSADGVVITLNPLVKMDKLDLEKMCLLYRKALICMGRTIYRECRRTHPILAEIDAIYGYSCGYKQYLFLHHLDCIQKSHIKSYRLAVCEDSTHRALRFIESSSFSIEEKQKQKCETLNWLMNCEKATMQRLCSMEASIVNDESLMSASQYVAPECHPDFERKVFVSDNENDLIEKENLICTKKQQEEIKYNFRFLDSDVRRHESAFSAVYPIAYSYPKPMLSNRCADYQKAYANITAIAKKNCLRRYQPYNTVYFTLEYPCGHGTMDNFFKHFDCLQRIRRERHVQQCERSATRAINDPSNDPCEAYSILAHCIYDSVVRRCGYTGWETEYQYLALTVNYMVPSCRIKRIIRNADFSFIED</sequence>
<evidence type="ECO:0000313" key="2">
    <source>
        <dbReference type="Proteomes" id="UP000038040"/>
    </source>
</evidence>
<dbReference type="EMBL" id="UYYG01000087">
    <property type="protein sequence ID" value="VDN52922.1"/>
    <property type="molecule type" value="Genomic_DNA"/>
</dbReference>
<dbReference type="AlphaFoldDB" id="A0A0N4UMR8"/>
<proteinExistence type="predicted"/>
<dbReference type="PANTHER" id="PTHR37431">
    <property type="entry name" value="PROTEIN CBG06927"/>
    <property type="match status" value="1"/>
</dbReference>
<accession>A0A0N4UMR8</accession>
<name>A0A0N4UMR8_DRAME</name>
<dbReference type="Proteomes" id="UP000274756">
    <property type="component" value="Unassembled WGS sequence"/>
</dbReference>
<dbReference type="PANTHER" id="PTHR37431:SF1">
    <property type="entry name" value="DUF725 DOMAIN-CONTAINING PROTEIN"/>
    <property type="match status" value="1"/>
</dbReference>
<organism evidence="2 4">
    <name type="scientific">Dracunculus medinensis</name>
    <name type="common">Guinea worm</name>
    <dbReference type="NCBI Taxonomy" id="318479"/>
    <lineage>
        <taxon>Eukaryota</taxon>
        <taxon>Metazoa</taxon>
        <taxon>Ecdysozoa</taxon>
        <taxon>Nematoda</taxon>
        <taxon>Chromadorea</taxon>
        <taxon>Rhabditida</taxon>
        <taxon>Spirurina</taxon>
        <taxon>Dracunculoidea</taxon>
        <taxon>Dracunculidae</taxon>
        <taxon>Dracunculus</taxon>
    </lineage>
</organism>
<evidence type="ECO:0000313" key="4">
    <source>
        <dbReference type="WBParaSite" id="DME_0000915801-mRNA-1"/>
    </source>
</evidence>
<keyword evidence="3" id="KW-1185">Reference proteome</keyword>
<evidence type="ECO:0000313" key="3">
    <source>
        <dbReference type="Proteomes" id="UP000274756"/>
    </source>
</evidence>